<feature type="transmembrane region" description="Helical" evidence="6">
    <location>
        <begin position="427"/>
        <end position="448"/>
    </location>
</feature>
<comment type="subcellular location">
    <subcellularLocation>
        <location evidence="1">Membrane</location>
        <topology evidence="1">Multi-pass membrane protein</topology>
    </subcellularLocation>
</comment>
<dbReference type="PANTHER" id="PTHR42718:SF9">
    <property type="entry name" value="MAJOR FACILITATOR SUPERFAMILY MULTIDRUG TRANSPORTER MFSC"/>
    <property type="match status" value="1"/>
</dbReference>
<feature type="transmembrane region" description="Helical" evidence="6">
    <location>
        <begin position="307"/>
        <end position="325"/>
    </location>
</feature>
<feature type="transmembrane region" description="Helical" evidence="6">
    <location>
        <begin position="118"/>
        <end position="135"/>
    </location>
</feature>
<feature type="domain" description="Major facilitator superfamily (MFS) profile" evidence="7">
    <location>
        <begin position="19"/>
        <end position="456"/>
    </location>
</feature>
<evidence type="ECO:0000256" key="4">
    <source>
        <dbReference type="ARBA" id="ARBA00022989"/>
    </source>
</evidence>
<dbReference type="Gene3D" id="1.20.1720.10">
    <property type="entry name" value="Multidrug resistance protein D"/>
    <property type="match status" value="1"/>
</dbReference>
<feature type="transmembrane region" description="Helical" evidence="6">
    <location>
        <begin position="147"/>
        <end position="167"/>
    </location>
</feature>
<dbReference type="PANTHER" id="PTHR42718">
    <property type="entry name" value="MAJOR FACILITATOR SUPERFAMILY MULTIDRUG TRANSPORTER MFSC"/>
    <property type="match status" value="1"/>
</dbReference>
<dbReference type="InterPro" id="IPR036259">
    <property type="entry name" value="MFS_trans_sf"/>
</dbReference>
<feature type="transmembrane region" description="Helical" evidence="6">
    <location>
        <begin position="332"/>
        <end position="351"/>
    </location>
</feature>
<keyword evidence="4 6" id="KW-1133">Transmembrane helix</keyword>
<accession>A0A839V5H8</accession>
<evidence type="ECO:0000256" key="6">
    <source>
        <dbReference type="SAM" id="Phobius"/>
    </source>
</evidence>
<protein>
    <submittedName>
        <fullName evidence="8">DHA2 family multidrug resistance protein-like MFS transporter</fullName>
    </submittedName>
</protein>
<name>A0A839V5H8_9PROT</name>
<dbReference type="AlphaFoldDB" id="A0A839V5H8"/>
<dbReference type="CDD" id="cd17321">
    <property type="entry name" value="MFS_MMR_MDR_like"/>
    <property type="match status" value="1"/>
</dbReference>
<dbReference type="Pfam" id="PF07690">
    <property type="entry name" value="MFS_1"/>
    <property type="match status" value="1"/>
</dbReference>
<feature type="transmembrane region" description="Helical" evidence="6">
    <location>
        <begin position="400"/>
        <end position="421"/>
    </location>
</feature>
<gene>
    <name evidence="8" type="ORF">FHR90_002648</name>
</gene>
<dbReference type="Gene3D" id="1.20.1250.20">
    <property type="entry name" value="MFS general substrate transporter like domains"/>
    <property type="match status" value="1"/>
</dbReference>
<dbReference type="GO" id="GO:0022857">
    <property type="term" value="F:transmembrane transporter activity"/>
    <property type="evidence" value="ECO:0007669"/>
    <property type="project" value="InterPro"/>
</dbReference>
<feature type="transmembrane region" description="Helical" evidence="6">
    <location>
        <begin position="88"/>
        <end position="106"/>
    </location>
</feature>
<dbReference type="EMBL" id="JACHXV010000011">
    <property type="protein sequence ID" value="MBB3174802.1"/>
    <property type="molecule type" value="Genomic_DNA"/>
</dbReference>
<organism evidence="8 9">
    <name type="scientific">Endobacter medicaginis</name>
    <dbReference type="NCBI Taxonomy" id="1181271"/>
    <lineage>
        <taxon>Bacteria</taxon>
        <taxon>Pseudomonadati</taxon>
        <taxon>Pseudomonadota</taxon>
        <taxon>Alphaproteobacteria</taxon>
        <taxon>Acetobacterales</taxon>
        <taxon>Acetobacteraceae</taxon>
        <taxon>Endobacter</taxon>
    </lineage>
</organism>
<dbReference type="SUPFAM" id="SSF103473">
    <property type="entry name" value="MFS general substrate transporter"/>
    <property type="match status" value="1"/>
</dbReference>
<evidence type="ECO:0000259" key="7">
    <source>
        <dbReference type="PROSITE" id="PS50850"/>
    </source>
</evidence>
<dbReference type="GO" id="GO:0016020">
    <property type="term" value="C:membrane"/>
    <property type="evidence" value="ECO:0007669"/>
    <property type="project" value="UniProtKB-SubCell"/>
</dbReference>
<keyword evidence="3 6" id="KW-0812">Transmembrane</keyword>
<feature type="transmembrane region" description="Helical" evidence="6">
    <location>
        <begin position="270"/>
        <end position="295"/>
    </location>
</feature>
<comment type="caution">
    <text evidence="8">The sequence shown here is derived from an EMBL/GenBank/DDBJ whole genome shotgun (WGS) entry which is preliminary data.</text>
</comment>
<sequence>MSQAQQAGDGLEGAARGRAMAAVSLAVMLSTLDYALANVALPTIARDIHTDSSNAIWVINAYQLVNVVAVLPLAALGERWGYRRMAQTGVLVFVVASVLCAVSRTLPQLAAARGLQGLGASCILSVNAGLIRLIYPQRILGQGIARNALVIALGVAIGPTVAAGVLSVAPWPYLFYLNVPLGLLAWLLGQASLPDSPRSDRRFDARAAGLLALGLGGLIVGGDRIAHARVDALTAGLLGVGLVAMVGLVRRELGQERPLLPVDLLGIPAFAIAFAVGFIGFIASNFFIISMPFALEGLFARTPVETGLLITPWPVAIVLVAPWVGRLSDRVSAAWLSALGMAVAGVGFIALRLLPAHPDNLDIAWRIGLAGAGFGLLQPPNNRAMLLAAPRERTAGASGMISVARLLGQTVGAMLVALVLARAAAAGPRLCLTLAAATAFLSAGLSLSRPLLPGGRSR</sequence>
<evidence type="ECO:0000256" key="1">
    <source>
        <dbReference type="ARBA" id="ARBA00004141"/>
    </source>
</evidence>
<evidence type="ECO:0000256" key="3">
    <source>
        <dbReference type="ARBA" id="ARBA00022692"/>
    </source>
</evidence>
<dbReference type="InterPro" id="IPR011701">
    <property type="entry name" value="MFS"/>
</dbReference>
<feature type="transmembrane region" description="Helical" evidence="6">
    <location>
        <begin position="173"/>
        <end position="193"/>
    </location>
</feature>
<dbReference type="PROSITE" id="PS50850">
    <property type="entry name" value="MFS"/>
    <property type="match status" value="1"/>
</dbReference>
<reference evidence="8 9" key="1">
    <citation type="submission" date="2020-08" db="EMBL/GenBank/DDBJ databases">
        <title>Genomic Encyclopedia of Type Strains, Phase III (KMG-III): the genomes of soil and plant-associated and newly described type strains.</title>
        <authorList>
            <person name="Whitman W."/>
        </authorList>
    </citation>
    <scope>NUCLEOTIDE SEQUENCE [LARGE SCALE GENOMIC DNA]</scope>
    <source>
        <strain evidence="8 9">CECT 8088</strain>
    </source>
</reference>
<keyword evidence="2" id="KW-0813">Transport</keyword>
<evidence type="ECO:0000313" key="8">
    <source>
        <dbReference type="EMBL" id="MBB3174802.1"/>
    </source>
</evidence>
<evidence type="ECO:0000256" key="5">
    <source>
        <dbReference type="ARBA" id="ARBA00023136"/>
    </source>
</evidence>
<evidence type="ECO:0000313" key="9">
    <source>
        <dbReference type="Proteomes" id="UP000557688"/>
    </source>
</evidence>
<evidence type="ECO:0000256" key="2">
    <source>
        <dbReference type="ARBA" id="ARBA00022448"/>
    </source>
</evidence>
<keyword evidence="9" id="KW-1185">Reference proteome</keyword>
<feature type="transmembrane region" description="Helical" evidence="6">
    <location>
        <begin position="56"/>
        <end position="76"/>
    </location>
</feature>
<keyword evidence="5 6" id="KW-0472">Membrane</keyword>
<feature type="transmembrane region" description="Helical" evidence="6">
    <location>
        <begin position="21"/>
        <end position="44"/>
    </location>
</feature>
<proteinExistence type="predicted"/>
<feature type="transmembrane region" description="Helical" evidence="6">
    <location>
        <begin position="232"/>
        <end position="249"/>
    </location>
</feature>
<dbReference type="InterPro" id="IPR020846">
    <property type="entry name" value="MFS_dom"/>
</dbReference>
<feature type="transmembrane region" description="Helical" evidence="6">
    <location>
        <begin position="205"/>
        <end position="226"/>
    </location>
</feature>
<dbReference type="Proteomes" id="UP000557688">
    <property type="component" value="Unassembled WGS sequence"/>
</dbReference>